<dbReference type="GO" id="GO:0005886">
    <property type="term" value="C:plasma membrane"/>
    <property type="evidence" value="ECO:0007669"/>
    <property type="project" value="UniProtKB-SubCell"/>
</dbReference>
<feature type="domain" description="Peptidase S26" evidence="8">
    <location>
        <begin position="17"/>
        <end position="166"/>
    </location>
</feature>
<dbReference type="RefSeq" id="WP_216940390.1">
    <property type="nucleotide sequence ID" value="NZ_CP077062.1"/>
</dbReference>
<dbReference type="CDD" id="cd06530">
    <property type="entry name" value="S26_SPase_I"/>
    <property type="match status" value="1"/>
</dbReference>
<dbReference type="PANTHER" id="PTHR43390:SF1">
    <property type="entry name" value="CHLOROPLAST PROCESSING PEPTIDASE"/>
    <property type="match status" value="1"/>
</dbReference>
<organism evidence="9 10">
    <name type="scientific">Nocardioides panacis</name>
    <dbReference type="NCBI Taxonomy" id="2849501"/>
    <lineage>
        <taxon>Bacteria</taxon>
        <taxon>Bacillati</taxon>
        <taxon>Actinomycetota</taxon>
        <taxon>Actinomycetes</taxon>
        <taxon>Propionibacteriales</taxon>
        <taxon>Nocardioidaceae</taxon>
        <taxon>Nocardioides</taxon>
    </lineage>
</organism>
<keyword evidence="7" id="KW-0645">Protease</keyword>
<comment type="subcellular location">
    <subcellularLocation>
        <location evidence="2">Cell membrane</location>
        <topology evidence="2">Single-pass type II membrane protein</topology>
    </subcellularLocation>
    <subcellularLocation>
        <location evidence="7">Membrane</location>
        <topology evidence="7">Single-pass type II membrane protein</topology>
    </subcellularLocation>
</comment>
<comment type="catalytic activity">
    <reaction evidence="1 7">
        <text>Cleavage of hydrophobic, N-terminal signal or leader sequences from secreted and periplasmic proteins.</text>
        <dbReference type="EC" id="3.4.21.89"/>
    </reaction>
</comment>
<dbReference type="AlphaFoldDB" id="A0A975Y0V0"/>
<sequence>MHRTAAASRRVSRGLTVLVVLVLGVLAVRLFVAEPLRIRTGSMAPTLTAGEHVLVDKVSRRHGTWRHGDVVALRLGDGRSLLVKRVVALAGERVELRDGRLYVDGHRRVEPYADPTLIDSVYFGPVLVPAGHVFVLGDNRADSRDSRHFGAVALSRLEARVDAVVWPLPPTRGGLAP</sequence>
<evidence type="ECO:0000256" key="5">
    <source>
        <dbReference type="ARBA" id="ARBA00022801"/>
    </source>
</evidence>
<dbReference type="Pfam" id="PF10502">
    <property type="entry name" value="Peptidase_S26"/>
    <property type="match status" value="1"/>
</dbReference>
<evidence type="ECO:0000256" key="1">
    <source>
        <dbReference type="ARBA" id="ARBA00000677"/>
    </source>
</evidence>
<dbReference type="InterPro" id="IPR019533">
    <property type="entry name" value="Peptidase_S26"/>
</dbReference>
<feature type="active site" evidence="6">
    <location>
        <position position="42"/>
    </location>
</feature>
<dbReference type="EC" id="3.4.21.89" evidence="4 7"/>
<dbReference type="KEGG" id="nps:KRR39_02265"/>
<evidence type="ECO:0000256" key="3">
    <source>
        <dbReference type="ARBA" id="ARBA00009370"/>
    </source>
</evidence>
<keyword evidence="10" id="KW-1185">Reference proteome</keyword>
<gene>
    <name evidence="9" type="primary">lepB</name>
    <name evidence="9" type="ORF">KRR39_02265</name>
</gene>
<comment type="similarity">
    <text evidence="3 7">Belongs to the peptidase S26 family.</text>
</comment>
<dbReference type="NCBIfam" id="TIGR02227">
    <property type="entry name" value="sigpep_I_bact"/>
    <property type="match status" value="1"/>
</dbReference>
<dbReference type="GO" id="GO:0006465">
    <property type="term" value="P:signal peptide processing"/>
    <property type="evidence" value="ECO:0007669"/>
    <property type="project" value="InterPro"/>
</dbReference>
<protein>
    <recommendedName>
        <fullName evidence="4 7">Signal peptidase I</fullName>
        <ecNumber evidence="4 7">3.4.21.89</ecNumber>
    </recommendedName>
</protein>
<dbReference type="PANTHER" id="PTHR43390">
    <property type="entry name" value="SIGNAL PEPTIDASE I"/>
    <property type="match status" value="1"/>
</dbReference>
<evidence type="ECO:0000313" key="9">
    <source>
        <dbReference type="EMBL" id="QWZ08704.1"/>
    </source>
</evidence>
<dbReference type="PROSITE" id="PS00761">
    <property type="entry name" value="SPASE_I_3"/>
    <property type="match status" value="1"/>
</dbReference>
<name>A0A975Y0V0_9ACTN</name>
<evidence type="ECO:0000256" key="2">
    <source>
        <dbReference type="ARBA" id="ARBA00004401"/>
    </source>
</evidence>
<evidence type="ECO:0000256" key="6">
    <source>
        <dbReference type="PIRSR" id="PIRSR600223-1"/>
    </source>
</evidence>
<keyword evidence="5 7" id="KW-0378">Hydrolase</keyword>
<proteinExistence type="inferred from homology"/>
<dbReference type="GO" id="GO:0009003">
    <property type="term" value="F:signal peptidase activity"/>
    <property type="evidence" value="ECO:0007669"/>
    <property type="project" value="UniProtKB-EC"/>
</dbReference>
<dbReference type="EMBL" id="CP077062">
    <property type="protein sequence ID" value="QWZ08704.1"/>
    <property type="molecule type" value="Genomic_DNA"/>
</dbReference>
<dbReference type="Proteomes" id="UP000683575">
    <property type="component" value="Chromosome"/>
</dbReference>
<evidence type="ECO:0000256" key="4">
    <source>
        <dbReference type="ARBA" id="ARBA00013208"/>
    </source>
</evidence>
<reference evidence="9" key="1">
    <citation type="submission" date="2021-06" db="EMBL/GenBank/DDBJ databases">
        <title>Complete genome sequence of Nocardioides sp. G188.</title>
        <authorList>
            <person name="Im W.-T."/>
        </authorList>
    </citation>
    <scope>NUCLEOTIDE SEQUENCE</scope>
    <source>
        <strain evidence="9">G188</strain>
    </source>
</reference>
<dbReference type="GO" id="GO:0004252">
    <property type="term" value="F:serine-type endopeptidase activity"/>
    <property type="evidence" value="ECO:0007669"/>
    <property type="project" value="InterPro"/>
</dbReference>
<evidence type="ECO:0000256" key="7">
    <source>
        <dbReference type="RuleBase" id="RU362042"/>
    </source>
</evidence>
<dbReference type="InterPro" id="IPR000223">
    <property type="entry name" value="Pept_S26A_signal_pept_1"/>
</dbReference>
<feature type="active site" evidence="6">
    <location>
        <position position="84"/>
    </location>
</feature>
<evidence type="ECO:0000259" key="8">
    <source>
        <dbReference type="Pfam" id="PF10502"/>
    </source>
</evidence>
<accession>A0A975Y0V0</accession>
<dbReference type="InterPro" id="IPR019758">
    <property type="entry name" value="Pept_S26A_signal_pept_1_CS"/>
</dbReference>
<evidence type="ECO:0000313" key="10">
    <source>
        <dbReference type="Proteomes" id="UP000683575"/>
    </source>
</evidence>